<dbReference type="EMBL" id="JACOON010000002">
    <property type="protein sequence ID" value="MBC5647655.1"/>
    <property type="molecule type" value="Genomic_DNA"/>
</dbReference>
<keyword evidence="9 13" id="KW-0547">Nucleotide-binding</keyword>
<keyword evidence="5 13" id="KW-0963">Cytoplasm</keyword>
<keyword evidence="16" id="KW-1185">Reference proteome</keyword>
<dbReference type="InterPro" id="IPR010923">
    <property type="entry name" value="T(6)A37_SUA5"/>
</dbReference>
<dbReference type="InterPro" id="IPR050156">
    <property type="entry name" value="TC-AMP_synthase_SUA5"/>
</dbReference>
<comment type="catalytic activity">
    <reaction evidence="12 13">
        <text>L-threonine + hydrogencarbonate + ATP = L-threonylcarbamoyladenylate + diphosphate + H2O</text>
        <dbReference type="Rhea" id="RHEA:36407"/>
        <dbReference type="ChEBI" id="CHEBI:15377"/>
        <dbReference type="ChEBI" id="CHEBI:17544"/>
        <dbReference type="ChEBI" id="CHEBI:30616"/>
        <dbReference type="ChEBI" id="CHEBI:33019"/>
        <dbReference type="ChEBI" id="CHEBI:57926"/>
        <dbReference type="ChEBI" id="CHEBI:73682"/>
        <dbReference type="EC" id="2.7.7.87"/>
    </reaction>
</comment>
<evidence type="ECO:0000259" key="14">
    <source>
        <dbReference type="PROSITE" id="PS51163"/>
    </source>
</evidence>
<dbReference type="Pfam" id="PF01300">
    <property type="entry name" value="Sua5_yciO_yrdC"/>
    <property type="match status" value="1"/>
</dbReference>
<evidence type="ECO:0000256" key="3">
    <source>
        <dbReference type="ARBA" id="ARBA00012584"/>
    </source>
</evidence>
<dbReference type="InterPro" id="IPR006070">
    <property type="entry name" value="Sua5-like_dom"/>
</dbReference>
<comment type="caution">
    <text evidence="15">The sequence shown here is derived from an EMBL/GenBank/DDBJ whole genome shotgun (WGS) entry which is preliminary data.</text>
</comment>
<evidence type="ECO:0000256" key="8">
    <source>
        <dbReference type="ARBA" id="ARBA00022695"/>
    </source>
</evidence>
<dbReference type="PANTHER" id="PTHR17490">
    <property type="entry name" value="SUA5"/>
    <property type="match status" value="1"/>
</dbReference>
<dbReference type="EC" id="2.7.7.87" evidence="3 13"/>
<evidence type="ECO:0000256" key="7">
    <source>
        <dbReference type="ARBA" id="ARBA00022694"/>
    </source>
</evidence>
<reference evidence="15 16" key="1">
    <citation type="submission" date="2020-08" db="EMBL/GenBank/DDBJ databases">
        <title>Genome public.</title>
        <authorList>
            <person name="Liu C."/>
            <person name="Sun Q."/>
        </authorList>
    </citation>
    <scope>NUCLEOTIDE SEQUENCE [LARGE SCALE GENOMIC DNA]</scope>
    <source>
        <strain evidence="15 16">NSJ-35</strain>
    </source>
</reference>
<proteinExistence type="inferred from homology"/>
<dbReference type="Pfam" id="PF03481">
    <property type="entry name" value="Sua5_C"/>
    <property type="match status" value="1"/>
</dbReference>
<evidence type="ECO:0000256" key="1">
    <source>
        <dbReference type="ARBA" id="ARBA00004496"/>
    </source>
</evidence>
<dbReference type="InterPro" id="IPR005145">
    <property type="entry name" value="Sua5_C"/>
</dbReference>
<dbReference type="PIRSF" id="PIRSF004930">
    <property type="entry name" value="Tln_factor_SUA5"/>
    <property type="match status" value="1"/>
</dbReference>
<comment type="function">
    <text evidence="13">Required for the formation of a threonylcarbamoyl group on adenosine at position 37 (t(6)A37) in tRNAs that read codons beginning with adenine.</text>
</comment>
<name>A0ABR7ED02_9FIRM</name>
<organism evidence="15 16">
    <name type="scientific">Christensenella tenuis</name>
    <dbReference type="NCBI Taxonomy" id="2763033"/>
    <lineage>
        <taxon>Bacteria</taxon>
        <taxon>Bacillati</taxon>
        <taxon>Bacillota</taxon>
        <taxon>Clostridia</taxon>
        <taxon>Christensenellales</taxon>
        <taxon>Christensenellaceae</taxon>
        <taxon>Christensenella</taxon>
    </lineage>
</organism>
<evidence type="ECO:0000313" key="16">
    <source>
        <dbReference type="Proteomes" id="UP000606889"/>
    </source>
</evidence>
<evidence type="ECO:0000256" key="6">
    <source>
        <dbReference type="ARBA" id="ARBA00022679"/>
    </source>
</evidence>
<comment type="similarity">
    <text evidence="2 13">Belongs to the SUA5 family.</text>
</comment>
<dbReference type="NCBIfam" id="TIGR00057">
    <property type="entry name" value="L-threonylcarbamoyladenylate synthase"/>
    <property type="match status" value="1"/>
</dbReference>
<evidence type="ECO:0000256" key="13">
    <source>
        <dbReference type="PIRNR" id="PIRNR004930"/>
    </source>
</evidence>
<sequence>MIKTKTIFAWKDKESAVSEGAEQLRNGGLVVFPTETVYGLGANAFDAEAVKHIFEAKGRPQDNPLIVHIAAIEQIGDIAAEVSPVARTLMEAFWPGPLSVIMKKSARIPDEVSAGLETVAVRMPGNDLARELIARAGIPVAAPSANTSGKPSPTLARHAYEDLCGKVPLIIDGGPCRVGVESTVVDATGKVPVILRPGDITPGMIREAVGGVRVHDGVMSEMKKDEVCASPGMKYKHYAPQAGVTVFTGDKKEVAKCINFRYHIDSMQGKKAVVLCLDECAGLYAECSILPLGKNAGDAEAALFRVLREIDEQGFDAAYFHAQEEKMGLAVMNRMIRAAGHHIVAAGEEKE</sequence>
<keyword evidence="6 13" id="KW-0808">Transferase</keyword>
<protein>
    <recommendedName>
        <fullName evidence="4 13">Threonylcarbamoyl-AMP synthase</fullName>
        <shortName evidence="13">TC-AMP synthase</shortName>
        <ecNumber evidence="3 13">2.7.7.87</ecNumber>
    </recommendedName>
    <alternativeName>
        <fullName evidence="11 13">L-threonylcarbamoyladenylate synthase</fullName>
    </alternativeName>
</protein>
<accession>A0ABR7ED02</accession>
<evidence type="ECO:0000256" key="10">
    <source>
        <dbReference type="ARBA" id="ARBA00022840"/>
    </source>
</evidence>
<dbReference type="PROSITE" id="PS51163">
    <property type="entry name" value="YRDC"/>
    <property type="match status" value="1"/>
</dbReference>
<evidence type="ECO:0000313" key="15">
    <source>
        <dbReference type="EMBL" id="MBC5647655.1"/>
    </source>
</evidence>
<evidence type="ECO:0000256" key="12">
    <source>
        <dbReference type="ARBA" id="ARBA00048366"/>
    </source>
</evidence>
<evidence type="ECO:0000256" key="4">
    <source>
        <dbReference type="ARBA" id="ARBA00015492"/>
    </source>
</evidence>
<evidence type="ECO:0000256" key="5">
    <source>
        <dbReference type="ARBA" id="ARBA00022490"/>
    </source>
</evidence>
<gene>
    <name evidence="15" type="ORF">H8S18_04850</name>
</gene>
<feature type="domain" description="YrdC-like" evidence="14">
    <location>
        <begin position="14"/>
        <end position="200"/>
    </location>
</feature>
<dbReference type="InterPro" id="IPR038385">
    <property type="entry name" value="Sua5/YwlC_C"/>
</dbReference>
<keyword evidence="10 13" id="KW-0067">ATP-binding</keyword>
<dbReference type="InterPro" id="IPR017945">
    <property type="entry name" value="DHBP_synth_RibB-like_a/b_dom"/>
</dbReference>
<dbReference type="Proteomes" id="UP000606889">
    <property type="component" value="Unassembled WGS sequence"/>
</dbReference>
<keyword evidence="7 13" id="KW-0819">tRNA processing</keyword>
<keyword evidence="8 13" id="KW-0548">Nucleotidyltransferase</keyword>
<dbReference type="PANTHER" id="PTHR17490:SF16">
    <property type="entry name" value="THREONYLCARBAMOYL-AMP SYNTHASE"/>
    <property type="match status" value="1"/>
</dbReference>
<comment type="subcellular location">
    <subcellularLocation>
        <location evidence="1 13">Cytoplasm</location>
    </subcellularLocation>
</comment>
<dbReference type="Gene3D" id="3.40.50.11030">
    <property type="entry name" value="Threonylcarbamoyl-AMP synthase, C-terminal domain"/>
    <property type="match status" value="1"/>
</dbReference>
<dbReference type="RefSeq" id="WP_186857174.1">
    <property type="nucleotide sequence ID" value="NZ_JACOON010000002.1"/>
</dbReference>
<dbReference type="SUPFAM" id="SSF55821">
    <property type="entry name" value="YrdC/RibB"/>
    <property type="match status" value="1"/>
</dbReference>
<dbReference type="Gene3D" id="3.90.870.10">
    <property type="entry name" value="DHBP synthase"/>
    <property type="match status" value="1"/>
</dbReference>
<evidence type="ECO:0000256" key="11">
    <source>
        <dbReference type="ARBA" id="ARBA00029774"/>
    </source>
</evidence>
<evidence type="ECO:0000256" key="9">
    <source>
        <dbReference type="ARBA" id="ARBA00022741"/>
    </source>
</evidence>
<evidence type="ECO:0000256" key="2">
    <source>
        <dbReference type="ARBA" id="ARBA00007663"/>
    </source>
</evidence>